<feature type="region of interest" description="Disordered" evidence="1">
    <location>
        <begin position="1"/>
        <end position="39"/>
    </location>
</feature>
<feature type="compositionally biased region" description="Basic residues" evidence="1">
    <location>
        <begin position="1"/>
        <end position="20"/>
    </location>
</feature>
<dbReference type="EMBL" id="BMAC01000055">
    <property type="protein sequence ID" value="GFP82983.1"/>
    <property type="molecule type" value="Genomic_DNA"/>
</dbReference>
<sequence>MKSRKRGGGRARKASKKGVKHHPEPEREPEPEPEPATTVITTSKIYTGTRHDGSKYKIVQLCCDDWDDYDPIKSHVLKRTAVFDENGGYKIVDKPVLSSV</sequence>
<keyword evidence="3" id="KW-1185">Reference proteome</keyword>
<feature type="compositionally biased region" description="Basic and acidic residues" evidence="1">
    <location>
        <begin position="21"/>
        <end position="30"/>
    </location>
</feature>
<reference evidence="2" key="1">
    <citation type="submission" date="2020-07" db="EMBL/GenBank/DDBJ databases">
        <title>Ethylene signaling mediates host invasion by parasitic plants.</title>
        <authorList>
            <person name="Yoshida S."/>
        </authorList>
    </citation>
    <scope>NUCLEOTIDE SEQUENCE</scope>
    <source>
        <strain evidence="2">Okayama</strain>
    </source>
</reference>
<evidence type="ECO:0000256" key="1">
    <source>
        <dbReference type="SAM" id="MobiDB-lite"/>
    </source>
</evidence>
<evidence type="ECO:0000313" key="2">
    <source>
        <dbReference type="EMBL" id="GFP82983.1"/>
    </source>
</evidence>
<comment type="caution">
    <text evidence="2">The sequence shown here is derived from an EMBL/GenBank/DDBJ whole genome shotgun (WGS) entry which is preliminary data.</text>
</comment>
<dbReference type="AlphaFoldDB" id="A0A830BFE3"/>
<gene>
    <name evidence="2" type="ORF">PHJA_000441400</name>
</gene>
<organism evidence="2 3">
    <name type="scientific">Phtheirospermum japonicum</name>
    <dbReference type="NCBI Taxonomy" id="374723"/>
    <lineage>
        <taxon>Eukaryota</taxon>
        <taxon>Viridiplantae</taxon>
        <taxon>Streptophyta</taxon>
        <taxon>Embryophyta</taxon>
        <taxon>Tracheophyta</taxon>
        <taxon>Spermatophyta</taxon>
        <taxon>Magnoliopsida</taxon>
        <taxon>eudicotyledons</taxon>
        <taxon>Gunneridae</taxon>
        <taxon>Pentapetalae</taxon>
        <taxon>asterids</taxon>
        <taxon>lamiids</taxon>
        <taxon>Lamiales</taxon>
        <taxon>Orobanchaceae</taxon>
        <taxon>Orobanchaceae incertae sedis</taxon>
        <taxon>Phtheirospermum</taxon>
    </lineage>
</organism>
<accession>A0A830BFE3</accession>
<name>A0A830BFE3_9LAMI</name>
<dbReference type="Proteomes" id="UP000653305">
    <property type="component" value="Unassembled WGS sequence"/>
</dbReference>
<evidence type="ECO:0000313" key="3">
    <source>
        <dbReference type="Proteomes" id="UP000653305"/>
    </source>
</evidence>
<protein>
    <submittedName>
        <fullName evidence="2">Uncharacterized protein</fullName>
    </submittedName>
</protein>
<proteinExistence type="predicted"/>